<dbReference type="OrthoDB" id="10064318at2759"/>
<dbReference type="GO" id="GO:0031901">
    <property type="term" value="C:early endosome membrane"/>
    <property type="evidence" value="ECO:0007669"/>
    <property type="project" value="TreeGrafter"/>
</dbReference>
<sequence>MGRLLVPDTTEINVVQRLLSSDYKKMIDFTLCCQAASVATLENRMLQQENVIASVELRTAFSLYCVRTETALVHLYLETLAEILNSLVSVQISSHSECRIVLDTTFHDSNQSFLYRARAFPCKQTLEIARYSSKSYSKYYSIRTKQGATHQNRSSCSGEKPKDSSTFVAVPPNRAGLFSRRIFIRNESSDEKFPPVQKFWKFPQQKESVISNFQFSTVLKI</sequence>
<organism evidence="1 2">
    <name type="scientific">Nesidiocoris tenuis</name>
    <dbReference type="NCBI Taxonomy" id="355587"/>
    <lineage>
        <taxon>Eukaryota</taxon>
        <taxon>Metazoa</taxon>
        <taxon>Ecdysozoa</taxon>
        <taxon>Arthropoda</taxon>
        <taxon>Hexapoda</taxon>
        <taxon>Insecta</taxon>
        <taxon>Pterygota</taxon>
        <taxon>Neoptera</taxon>
        <taxon>Paraneoptera</taxon>
        <taxon>Hemiptera</taxon>
        <taxon>Heteroptera</taxon>
        <taxon>Panheteroptera</taxon>
        <taxon>Cimicomorpha</taxon>
        <taxon>Miridae</taxon>
        <taxon>Dicyphina</taxon>
        <taxon>Nesidiocoris</taxon>
    </lineage>
</organism>
<evidence type="ECO:0000313" key="1">
    <source>
        <dbReference type="EMBL" id="CAB0010367.1"/>
    </source>
</evidence>
<dbReference type="GO" id="GO:0005829">
    <property type="term" value="C:cytosol"/>
    <property type="evidence" value="ECO:0007669"/>
    <property type="project" value="GOC"/>
</dbReference>
<keyword evidence="2" id="KW-1185">Reference proteome</keyword>
<dbReference type="GO" id="GO:0035091">
    <property type="term" value="F:phosphatidylinositol binding"/>
    <property type="evidence" value="ECO:0007669"/>
    <property type="project" value="InterPro"/>
</dbReference>
<dbReference type="EMBL" id="CADCXU010023004">
    <property type="protein sequence ID" value="CAB0010367.1"/>
    <property type="molecule type" value="Genomic_DNA"/>
</dbReference>
<dbReference type="GO" id="GO:0034498">
    <property type="term" value="P:early endosome to Golgi transport"/>
    <property type="evidence" value="ECO:0007669"/>
    <property type="project" value="TreeGrafter"/>
</dbReference>
<reference evidence="1 2" key="1">
    <citation type="submission" date="2020-02" db="EMBL/GenBank/DDBJ databases">
        <authorList>
            <person name="Ferguson B K."/>
        </authorList>
    </citation>
    <scope>NUCLEOTIDE SEQUENCE [LARGE SCALE GENOMIC DNA]</scope>
</reference>
<evidence type="ECO:0000313" key="2">
    <source>
        <dbReference type="Proteomes" id="UP000479000"/>
    </source>
</evidence>
<dbReference type="InterPro" id="IPR028662">
    <property type="entry name" value="SNX8/Mvp1"/>
</dbReference>
<dbReference type="Proteomes" id="UP000479000">
    <property type="component" value="Unassembled WGS sequence"/>
</dbReference>
<dbReference type="AlphaFoldDB" id="A0A6H5H4C5"/>
<protein>
    <submittedName>
        <fullName evidence="1">Uncharacterized protein</fullName>
    </submittedName>
</protein>
<accession>A0A6H5H4C5</accession>
<proteinExistence type="predicted"/>
<name>A0A6H5H4C5_9HEMI</name>
<dbReference type="PANTHER" id="PTHR46571">
    <property type="entry name" value="SORTING NEXIN-8"/>
    <property type="match status" value="1"/>
</dbReference>
<dbReference type="PANTHER" id="PTHR46571:SF1">
    <property type="entry name" value="SORTING NEXIN-8"/>
    <property type="match status" value="1"/>
</dbReference>
<dbReference type="GO" id="GO:0006886">
    <property type="term" value="P:intracellular protein transport"/>
    <property type="evidence" value="ECO:0007669"/>
    <property type="project" value="TreeGrafter"/>
</dbReference>
<gene>
    <name evidence="1" type="ORF">NTEN_LOCUS15412</name>
</gene>